<sequence>MCWKKKQDGKSHKKEPSLGQPTPQQQLGCDVACHADSTPEGRAPIDQRAAFVRRNVGNATRDSREKEEKPRKMMSTANSENPKEERKTQSHAARASNCNKHRRLTATVKTSLMRVLWLAFQRRCPFFKMKMIQIVSFRYWKKRKRARNRSEMTHAVPTTSPVATPWRVFQELCLTFRMTESFP</sequence>
<evidence type="ECO:0000256" key="1">
    <source>
        <dbReference type="SAM" id="MobiDB-lite"/>
    </source>
</evidence>
<accession>A0A915A337</accession>
<reference evidence="3" key="1">
    <citation type="submission" date="2022-11" db="UniProtKB">
        <authorList>
            <consortium name="WormBaseParasite"/>
        </authorList>
    </citation>
    <scope>IDENTIFICATION</scope>
</reference>
<organism evidence="2 3">
    <name type="scientific">Parascaris univalens</name>
    <name type="common">Nematode worm</name>
    <dbReference type="NCBI Taxonomy" id="6257"/>
    <lineage>
        <taxon>Eukaryota</taxon>
        <taxon>Metazoa</taxon>
        <taxon>Ecdysozoa</taxon>
        <taxon>Nematoda</taxon>
        <taxon>Chromadorea</taxon>
        <taxon>Rhabditida</taxon>
        <taxon>Spirurina</taxon>
        <taxon>Ascaridomorpha</taxon>
        <taxon>Ascaridoidea</taxon>
        <taxon>Ascarididae</taxon>
        <taxon>Parascaris</taxon>
    </lineage>
</organism>
<evidence type="ECO:0000313" key="3">
    <source>
        <dbReference type="WBParaSite" id="PgE256_g001_t03"/>
    </source>
</evidence>
<dbReference type="WBParaSite" id="PgE256_g001_t03">
    <property type="protein sequence ID" value="PgE256_g001_t03"/>
    <property type="gene ID" value="PgE256_g001"/>
</dbReference>
<protein>
    <submittedName>
        <fullName evidence="3">Uncharacterized protein</fullName>
    </submittedName>
</protein>
<dbReference type="AlphaFoldDB" id="A0A915A337"/>
<feature type="region of interest" description="Disordered" evidence="1">
    <location>
        <begin position="1"/>
        <end position="97"/>
    </location>
</feature>
<proteinExistence type="predicted"/>
<dbReference type="Proteomes" id="UP000887569">
    <property type="component" value="Unplaced"/>
</dbReference>
<feature type="compositionally biased region" description="Basic and acidic residues" evidence="1">
    <location>
        <begin position="61"/>
        <end position="71"/>
    </location>
</feature>
<name>A0A915A337_PARUN</name>
<evidence type="ECO:0000313" key="2">
    <source>
        <dbReference type="Proteomes" id="UP000887569"/>
    </source>
</evidence>
<keyword evidence="2" id="KW-1185">Reference proteome</keyword>
<feature type="compositionally biased region" description="Basic and acidic residues" evidence="1">
    <location>
        <begin position="1"/>
        <end position="16"/>
    </location>
</feature>